<dbReference type="PANTHER" id="PTHR43300:SF7">
    <property type="entry name" value="UDP-N-ACETYLBACILLOSAMINE N-ACETYLTRANSFERASE"/>
    <property type="match status" value="1"/>
</dbReference>
<gene>
    <name evidence="6" type="ORF">M0651_18730</name>
</gene>
<dbReference type="InterPro" id="IPR018357">
    <property type="entry name" value="Hexapep_transf_CS"/>
</dbReference>
<feature type="site" description="Increases basicity of active site His" evidence="3">
    <location>
        <position position="136"/>
    </location>
</feature>
<accession>A0A9X2BRP6</accession>
<organism evidence="6 7">
    <name type="scientific">Paenibacillus mellifer</name>
    <dbReference type="NCBI Taxonomy" id="2937794"/>
    <lineage>
        <taxon>Bacteria</taxon>
        <taxon>Bacillati</taxon>
        <taxon>Bacillota</taxon>
        <taxon>Bacilli</taxon>
        <taxon>Bacillales</taxon>
        <taxon>Paenibacillaceae</taxon>
        <taxon>Paenibacillus</taxon>
    </lineage>
</organism>
<feature type="active site" description="Proton acceptor" evidence="3">
    <location>
        <position position="135"/>
    </location>
</feature>
<feature type="domain" description="PglD N-terminal" evidence="5">
    <location>
        <begin position="5"/>
        <end position="80"/>
    </location>
</feature>
<reference evidence="6" key="1">
    <citation type="submission" date="2022-04" db="EMBL/GenBank/DDBJ databases">
        <authorList>
            <person name="Seo M.-J."/>
        </authorList>
    </citation>
    <scope>NUCLEOTIDE SEQUENCE</scope>
    <source>
        <strain evidence="6">MBLB2552</strain>
    </source>
</reference>
<dbReference type="RefSeq" id="WP_248553254.1">
    <property type="nucleotide sequence ID" value="NZ_JALPRK010000021.1"/>
</dbReference>
<dbReference type="Pfam" id="PF00132">
    <property type="entry name" value="Hexapep"/>
    <property type="match status" value="1"/>
</dbReference>
<evidence type="ECO:0000256" key="1">
    <source>
        <dbReference type="ARBA" id="ARBA00022679"/>
    </source>
</evidence>
<sequence length="209" mass="21966">MERAIIIGGGGHAKVVMDIIQRMETCELVGFTDNEEHQEMCGVPYLGNDSVLPSLFDKGITRFCIGVGDNRIRKKLFHKLLSIGFTPVNVISPNAYISQYARLGQGIVIMPGAVVNPHSVIADNVIINTLSGVDHDCRICSHAHIAPGVSLTGNVTVGEGAFLGTGSKVIPGVSIGEWSTVGAGAVVLSDIPPETTVVGVPADKLINRG</sequence>
<dbReference type="EMBL" id="JALPRK010000021">
    <property type="protein sequence ID" value="MCK8489212.1"/>
    <property type="molecule type" value="Genomic_DNA"/>
</dbReference>
<dbReference type="AlphaFoldDB" id="A0A9X2BRP6"/>
<dbReference type="PANTHER" id="PTHR43300">
    <property type="entry name" value="ACETYLTRANSFERASE"/>
    <property type="match status" value="1"/>
</dbReference>
<proteinExistence type="predicted"/>
<evidence type="ECO:0000259" key="5">
    <source>
        <dbReference type="Pfam" id="PF17836"/>
    </source>
</evidence>
<protein>
    <submittedName>
        <fullName evidence="6">Acetyltransferase</fullName>
    </submittedName>
</protein>
<keyword evidence="7" id="KW-1185">Reference proteome</keyword>
<dbReference type="InterPro" id="IPR041561">
    <property type="entry name" value="PglD_N"/>
</dbReference>
<dbReference type="NCBIfam" id="TIGR03570">
    <property type="entry name" value="NeuD_NnaD"/>
    <property type="match status" value="1"/>
</dbReference>
<dbReference type="PROSITE" id="PS00101">
    <property type="entry name" value="HEXAPEP_TRANSFERASES"/>
    <property type="match status" value="1"/>
</dbReference>
<comment type="caution">
    <text evidence="6">The sequence shown here is derived from an EMBL/GenBank/DDBJ whole genome shotgun (WGS) entry which is preliminary data.</text>
</comment>
<dbReference type="InterPro" id="IPR011004">
    <property type="entry name" value="Trimer_LpxA-like_sf"/>
</dbReference>
<dbReference type="InterPro" id="IPR050179">
    <property type="entry name" value="Trans_hexapeptide_repeat"/>
</dbReference>
<dbReference type="GO" id="GO:0016740">
    <property type="term" value="F:transferase activity"/>
    <property type="evidence" value="ECO:0007669"/>
    <property type="project" value="UniProtKB-KW"/>
</dbReference>
<dbReference type="Gene3D" id="2.160.10.10">
    <property type="entry name" value="Hexapeptide repeat proteins"/>
    <property type="match status" value="1"/>
</dbReference>
<evidence type="ECO:0000256" key="4">
    <source>
        <dbReference type="PIRSR" id="PIRSR620019-2"/>
    </source>
</evidence>
<evidence type="ECO:0000256" key="3">
    <source>
        <dbReference type="PIRSR" id="PIRSR620019-1"/>
    </source>
</evidence>
<keyword evidence="2" id="KW-0677">Repeat</keyword>
<dbReference type="Pfam" id="PF17836">
    <property type="entry name" value="PglD_N"/>
    <property type="match status" value="1"/>
</dbReference>
<dbReference type="Gene3D" id="3.40.50.20">
    <property type="match status" value="1"/>
</dbReference>
<feature type="binding site" evidence="4">
    <location>
        <position position="68"/>
    </location>
    <ligand>
        <name>substrate</name>
    </ligand>
</feature>
<evidence type="ECO:0000256" key="2">
    <source>
        <dbReference type="ARBA" id="ARBA00022737"/>
    </source>
</evidence>
<dbReference type="SUPFAM" id="SSF51161">
    <property type="entry name" value="Trimeric LpxA-like enzymes"/>
    <property type="match status" value="1"/>
</dbReference>
<keyword evidence="1" id="KW-0808">Transferase</keyword>
<dbReference type="Proteomes" id="UP001139534">
    <property type="component" value="Unassembled WGS sequence"/>
</dbReference>
<evidence type="ECO:0000313" key="6">
    <source>
        <dbReference type="EMBL" id="MCK8489212.1"/>
    </source>
</evidence>
<dbReference type="CDD" id="cd03360">
    <property type="entry name" value="LbH_AT_putative"/>
    <property type="match status" value="1"/>
</dbReference>
<dbReference type="InterPro" id="IPR001451">
    <property type="entry name" value="Hexapep"/>
</dbReference>
<dbReference type="InterPro" id="IPR020019">
    <property type="entry name" value="AcTrfase_PglD-like"/>
</dbReference>
<name>A0A9X2BRP6_9BACL</name>
<feature type="binding site" evidence="4">
    <location>
        <position position="144"/>
    </location>
    <ligand>
        <name>acetyl-CoA</name>
        <dbReference type="ChEBI" id="CHEBI:57288"/>
    </ligand>
</feature>
<evidence type="ECO:0000313" key="7">
    <source>
        <dbReference type="Proteomes" id="UP001139534"/>
    </source>
</evidence>